<organism evidence="1 2">
    <name type="scientific">Alkalihalobacillus alcalophilus ATCC 27647 = CGMCC 1.3604</name>
    <dbReference type="NCBI Taxonomy" id="1218173"/>
    <lineage>
        <taxon>Bacteria</taxon>
        <taxon>Bacillati</taxon>
        <taxon>Bacillota</taxon>
        <taxon>Bacilli</taxon>
        <taxon>Bacillales</taxon>
        <taxon>Bacillaceae</taxon>
        <taxon>Alkalihalobacillus</taxon>
    </lineage>
</organism>
<accession>A0A094WPQ2</accession>
<evidence type="ECO:0000313" key="2">
    <source>
        <dbReference type="Proteomes" id="UP000002754"/>
    </source>
</evidence>
<dbReference type="eggNOG" id="ENOG502ZBRG">
    <property type="taxonomic scope" value="Bacteria"/>
</dbReference>
<dbReference type="Proteomes" id="UP000002754">
    <property type="component" value="Unassembled WGS sequence"/>
</dbReference>
<name>A0A094WPQ2_ALKAL</name>
<proteinExistence type="predicted"/>
<dbReference type="STRING" id="1218173.BALCAV_0202315"/>
<dbReference type="AlphaFoldDB" id="A0A094WPQ2"/>
<keyword evidence="2" id="KW-1185">Reference proteome</keyword>
<dbReference type="RefSeq" id="WP_040323398.1">
    <property type="nucleotide sequence ID" value="NZ_ALPT02000005.1"/>
</dbReference>
<reference evidence="1 2" key="1">
    <citation type="journal article" date="2014" name="Genome Announc.">
        <title>Draft Genome Sequence of Bacillus alcalophilus AV1934, a Classic Alkaliphile Isolated from Human Feces in 1934.</title>
        <authorList>
            <person name="Attie O."/>
            <person name="Jayaprakash A."/>
            <person name="Shah H."/>
            <person name="Paulsen I.T."/>
            <person name="Morino M."/>
            <person name="Takahashi Y."/>
            <person name="Narumi I."/>
            <person name="Sachidanandam R."/>
            <person name="Satoh K."/>
            <person name="Ito M."/>
            <person name="Krulwich T.A."/>
        </authorList>
    </citation>
    <scope>NUCLEOTIDE SEQUENCE [LARGE SCALE GENOMIC DNA]</scope>
    <source>
        <strain evidence="1 2">AV1934</strain>
    </source>
</reference>
<comment type="caution">
    <text evidence="1">The sequence shown here is derived from an EMBL/GenBank/DDBJ whole genome shotgun (WGS) entry which is preliminary data.</text>
</comment>
<dbReference type="EMBL" id="ALPT02000005">
    <property type="protein sequence ID" value="KGA98761.1"/>
    <property type="molecule type" value="Genomic_DNA"/>
</dbReference>
<evidence type="ECO:0000313" key="1">
    <source>
        <dbReference type="EMBL" id="KGA98761.1"/>
    </source>
</evidence>
<sequence length="206" mass="24956">MAHLVKLSDYVSRYQIDLNHYSSQFTRMKKERWYYIKAEWEQAQNRLEEIEPDEAPQQKLLNKWLQHPIWNSIKSWKIKEAPFLEKDDFRSLDDSLQKKRQEYLNSVFESQITWASSSLGERSNLDEGFFQDKWLKQFCIDIPENYFLFYEPIFYLKNAEIEFEILLISPTEILCLTILNGEDLSVFEASSERFWIEYIHKKEKKA</sequence>
<gene>
    <name evidence="1" type="ORF">BALCAV_0202315</name>
</gene>
<protein>
    <submittedName>
        <fullName evidence="1">Uncharacterized protein</fullName>
    </submittedName>
</protein>